<dbReference type="Proteomes" id="UP001296104">
    <property type="component" value="Unassembled WGS sequence"/>
</dbReference>
<proteinExistence type="predicted"/>
<keyword evidence="1" id="KW-0175">Coiled coil</keyword>
<reference evidence="3" key="1">
    <citation type="submission" date="2023-11" db="EMBL/GenBank/DDBJ databases">
        <authorList>
            <person name="Alioto T."/>
            <person name="Alioto T."/>
            <person name="Gomez Garrido J."/>
        </authorList>
    </citation>
    <scope>NUCLEOTIDE SEQUENCE</scope>
</reference>
<feature type="compositionally biased region" description="Basic residues" evidence="2">
    <location>
        <begin position="63"/>
        <end position="78"/>
    </location>
</feature>
<keyword evidence="4" id="KW-1185">Reference proteome</keyword>
<evidence type="ECO:0000313" key="4">
    <source>
        <dbReference type="Proteomes" id="UP001296104"/>
    </source>
</evidence>
<name>A0AAI9EAR9_9PEZI</name>
<feature type="compositionally biased region" description="Basic and acidic residues" evidence="2">
    <location>
        <begin position="15"/>
        <end position="29"/>
    </location>
</feature>
<feature type="coiled-coil region" evidence="1">
    <location>
        <begin position="117"/>
        <end position="144"/>
    </location>
</feature>
<dbReference type="EMBL" id="CAVMBE010000026">
    <property type="protein sequence ID" value="CAK4019533.1"/>
    <property type="molecule type" value="Genomic_DNA"/>
</dbReference>
<comment type="caution">
    <text evidence="3">The sequence shown here is derived from an EMBL/GenBank/DDBJ whole genome shotgun (WGS) entry which is preliminary data.</text>
</comment>
<dbReference type="AlphaFoldDB" id="A0AAI9EAR9"/>
<evidence type="ECO:0000313" key="3">
    <source>
        <dbReference type="EMBL" id="CAK4019533.1"/>
    </source>
</evidence>
<evidence type="ECO:0000256" key="2">
    <source>
        <dbReference type="SAM" id="MobiDB-lite"/>
    </source>
</evidence>
<protein>
    <submittedName>
        <fullName evidence="3">Uncharacterized protein</fullName>
    </submittedName>
</protein>
<feature type="region of interest" description="Disordered" evidence="2">
    <location>
        <begin position="1"/>
        <end position="104"/>
    </location>
</feature>
<accession>A0AAI9EAR9</accession>
<evidence type="ECO:0000256" key="1">
    <source>
        <dbReference type="SAM" id="Coils"/>
    </source>
</evidence>
<dbReference type="SUPFAM" id="SSF57997">
    <property type="entry name" value="Tropomyosin"/>
    <property type="match status" value="1"/>
</dbReference>
<gene>
    <name evidence="3" type="ORF">LECACI_7A004700</name>
</gene>
<feature type="coiled-coil region" evidence="1">
    <location>
        <begin position="199"/>
        <end position="254"/>
    </location>
</feature>
<organism evidence="3 4">
    <name type="scientific">Lecanosticta acicola</name>
    <dbReference type="NCBI Taxonomy" id="111012"/>
    <lineage>
        <taxon>Eukaryota</taxon>
        <taxon>Fungi</taxon>
        <taxon>Dikarya</taxon>
        <taxon>Ascomycota</taxon>
        <taxon>Pezizomycotina</taxon>
        <taxon>Dothideomycetes</taxon>
        <taxon>Dothideomycetidae</taxon>
        <taxon>Mycosphaerellales</taxon>
        <taxon>Mycosphaerellaceae</taxon>
        <taxon>Lecanosticta</taxon>
    </lineage>
</organism>
<feature type="compositionally biased region" description="Polar residues" evidence="2">
    <location>
        <begin position="85"/>
        <end position="94"/>
    </location>
</feature>
<sequence length="346" mass="38391">MARKSSPIGDEREDELSRLEDTNHADKNVRNLRTSRAQPFRSLTSKTLRISDSSGSEDDLQHHQPKRQRRSQQFRRRTAPGVVQDQGSAITEATTSDRSKHEDGVVEKELGVADKTTKALEKRLKAANQKIQTLQADLGTLQAEEAGAKKSIEGDRNHAVEHADAAQEKFAVWEEQAEDKATRAAAAANSKALILKHQLLIVEKEVEQANSYIQRLQEELQTASKEVGIASSKAKSLEEEVNELKKQLEHHHARHQYESLQADLSSLTSTGTSFSAISAIHDLQRTCTSISDLKEKGYPIEVEKLLKTPGFVKDTSRIIAEFCVKEPEKLGEILGSLQGDWVSDAG</sequence>
<feature type="compositionally biased region" description="Polar residues" evidence="2">
    <location>
        <begin position="31"/>
        <end position="54"/>
    </location>
</feature>
<feature type="compositionally biased region" description="Basic and acidic residues" evidence="2">
    <location>
        <begin position="95"/>
        <end position="104"/>
    </location>
</feature>